<name>A0A8J8B8B5_9RHOB</name>
<gene>
    <name evidence="2" type="ORF">KB874_10565</name>
</gene>
<organism evidence="2 3">
    <name type="scientific">Thetidibacter halocola</name>
    <dbReference type="NCBI Taxonomy" id="2827239"/>
    <lineage>
        <taxon>Bacteria</taxon>
        <taxon>Pseudomonadati</taxon>
        <taxon>Pseudomonadota</taxon>
        <taxon>Alphaproteobacteria</taxon>
        <taxon>Rhodobacterales</taxon>
        <taxon>Roseobacteraceae</taxon>
        <taxon>Thetidibacter</taxon>
    </lineage>
</organism>
<feature type="compositionally biased region" description="Basic and acidic residues" evidence="1">
    <location>
        <begin position="77"/>
        <end position="89"/>
    </location>
</feature>
<dbReference type="Proteomes" id="UP000681356">
    <property type="component" value="Unassembled WGS sequence"/>
</dbReference>
<comment type="caution">
    <text evidence="2">The sequence shown here is derived from an EMBL/GenBank/DDBJ whole genome shotgun (WGS) entry which is preliminary data.</text>
</comment>
<accession>A0A8J8B8B5</accession>
<feature type="compositionally biased region" description="Polar residues" evidence="1">
    <location>
        <begin position="36"/>
        <end position="49"/>
    </location>
</feature>
<reference evidence="2" key="1">
    <citation type="submission" date="2021-04" db="EMBL/GenBank/DDBJ databases">
        <authorList>
            <person name="Yoon J."/>
        </authorList>
    </citation>
    <scope>NUCLEOTIDE SEQUENCE</scope>
    <source>
        <strain evidence="2">KMU-90</strain>
    </source>
</reference>
<dbReference type="EMBL" id="JAGTUU010000004">
    <property type="protein sequence ID" value="MBS0124579.1"/>
    <property type="molecule type" value="Genomic_DNA"/>
</dbReference>
<keyword evidence="3" id="KW-1185">Reference proteome</keyword>
<proteinExistence type="predicted"/>
<sequence length="124" mass="12413">MADIPELDTKRRRLLTQVLAGGAIYALPMVATLSVATSAGAQEQSTSDPDTGGGGAQSGDPGNDGQPEVPGAAGNGPDRRPAPPGERGRGRGTGRNPVHDVAQSQSQKASLSPGLPFPSGRGFG</sequence>
<evidence type="ECO:0000313" key="2">
    <source>
        <dbReference type="EMBL" id="MBS0124579.1"/>
    </source>
</evidence>
<dbReference type="RefSeq" id="WP_212536545.1">
    <property type="nucleotide sequence ID" value="NZ_JAGTUU010000004.1"/>
</dbReference>
<protein>
    <submittedName>
        <fullName evidence="2">Uncharacterized protein</fullName>
    </submittedName>
</protein>
<feature type="region of interest" description="Disordered" evidence="1">
    <location>
        <begin position="36"/>
        <end position="124"/>
    </location>
</feature>
<evidence type="ECO:0000256" key="1">
    <source>
        <dbReference type="SAM" id="MobiDB-lite"/>
    </source>
</evidence>
<dbReference type="AlphaFoldDB" id="A0A8J8B8B5"/>
<evidence type="ECO:0000313" key="3">
    <source>
        <dbReference type="Proteomes" id="UP000681356"/>
    </source>
</evidence>